<reference evidence="2" key="1">
    <citation type="journal article" date="2019" name="PLoS Negl. Trop. Dis.">
        <title>Revisiting the worldwide diversity of Leptospira species in the environment.</title>
        <authorList>
            <person name="Vincent A.T."/>
            <person name="Schiettekatte O."/>
            <person name="Bourhy P."/>
            <person name="Veyrier F.J."/>
            <person name="Picardeau M."/>
        </authorList>
    </citation>
    <scope>NUCLEOTIDE SEQUENCE [LARGE SCALE GENOMIC DNA]</scope>
    <source>
        <strain evidence="2">201601298</strain>
    </source>
</reference>
<organism evidence="1 2">
    <name type="scientific">Leptospira mtsangambouensis</name>
    <dbReference type="NCBI Taxonomy" id="2484912"/>
    <lineage>
        <taxon>Bacteria</taxon>
        <taxon>Pseudomonadati</taxon>
        <taxon>Spirochaetota</taxon>
        <taxon>Spirochaetia</taxon>
        <taxon>Leptospirales</taxon>
        <taxon>Leptospiraceae</taxon>
        <taxon>Leptospira</taxon>
    </lineage>
</organism>
<dbReference type="InterPro" id="IPR010620">
    <property type="entry name" value="SBBP_repeat"/>
</dbReference>
<comment type="caution">
    <text evidence="1">The sequence shown here is derived from an EMBL/GenBank/DDBJ whole genome shotgun (WGS) entry which is preliminary data.</text>
</comment>
<dbReference type="Proteomes" id="UP000297940">
    <property type="component" value="Unassembled WGS sequence"/>
</dbReference>
<evidence type="ECO:0000313" key="2">
    <source>
        <dbReference type="Proteomes" id="UP000297940"/>
    </source>
</evidence>
<dbReference type="PANTHER" id="PTHR35580:SF1">
    <property type="entry name" value="PHYTASE-LIKE DOMAIN-CONTAINING PROTEIN"/>
    <property type="match status" value="1"/>
</dbReference>
<keyword evidence="2" id="KW-1185">Reference proteome</keyword>
<evidence type="ECO:0000313" key="1">
    <source>
        <dbReference type="EMBL" id="TGM72663.1"/>
    </source>
</evidence>
<evidence type="ECO:0008006" key="3">
    <source>
        <dbReference type="Google" id="ProtNLM"/>
    </source>
</evidence>
<dbReference type="SUPFAM" id="SSF101898">
    <property type="entry name" value="NHL repeat"/>
    <property type="match status" value="1"/>
</dbReference>
<proteinExistence type="predicted"/>
<sequence>MRYILIIFILFLYQCNPLSLNNPSDVRTDAFKETQLIRCIFEQWECWEIPQNNEGTKQWTKLLGQTGGTNTYSQSAVAERNGFIYSLGTTDGSLMNQQKISPGPGYSDVFLTQYDRDGNIQRLKQMGSPVVSSTYAEQIHIDVFGDLYAVGSSNGPFNELPTIGGGSLLIKINPTGMVLWTRIFPTGDETLGSGVTSDNEGNVYITGNTETQVVNGETAGNSRNIIILKYNRNGDLVWTRLIGQLGFTAYGHQIQFDPVSNRILVTGIVGGSGSFLGTTLPGGTSDSFLFSLDTNGVMKWSQYLGLSGATTTIKGMSVDKKGSVYLTGDTSGNLDGQTKDGNTVQVLVKFSILGEKIWTRLLNGGGTSNTNGIQVYADNAFHVYTTGYTTGSLNGNTRIGVQDAYLAKYDGNGNLIWTRNTGSSGSTLYGRGISSDRFGTIYVSGFTDGSIDNQTKLGTNDAFLTQYK</sequence>
<dbReference type="RefSeq" id="WP_135696013.1">
    <property type="nucleotide sequence ID" value="NZ_RQHK01000017.1"/>
</dbReference>
<dbReference type="PANTHER" id="PTHR35580">
    <property type="entry name" value="CELL SURFACE GLYCOPROTEIN (S-LAYER PROTEIN)-LIKE PROTEIN"/>
    <property type="match status" value="1"/>
</dbReference>
<gene>
    <name evidence="1" type="ORF">EHR01_15625</name>
</gene>
<dbReference type="Pfam" id="PF06739">
    <property type="entry name" value="SBBP"/>
    <property type="match status" value="1"/>
</dbReference>
<protein>
    <recommendedName>
        <fullName evidence="3">Beta-propeller repeat protein</fullName>
    </recommendedName>
</protein>
<name>A0ABY2NWH8_9LEPT</name>
<accession>A0ABY2NWH8</accession>
<dbReference type="InterPro" id="IPR052918">
    <property type="entry name" value="Motility_Chemotaxis_Reg"/>
</dbReference>
<dbReference type="EMBL" id="RQHK01000017">
    <property type="protein sequence ID" value="TGM72663.1"/>
    <property type="molecule type" value="Genomic_DNA"/>
</dbReference>